<dbReference type="EMBL" id="SIHO01000001">
    <property type="protein sequence ID" value="TFU06620.1"/>
    <property type="molecule type" value="Genomic_DNA"/>
</dbReference>
<accession>A0A4Y9ETH1</accession>
<keyword evidence="2" id="KW-1185">Reference proteome</keyword>
<organism evidence="1 2">
    <name type="scientific">Glacieibacterium arshaanense</name>
    <dbReference type="NCBI Taxonomy" id="2511025"/>
    <lineage>
        <taxon>Bacteria</taxon>
        <taxon>Pseudomonadati</taxon>
        <taxon>Pseudomonadota</taxon>
        <taxon>Alphaproteobacteria</taxon>
        <taxon>Sphingomonadales</taxon>
        <taxon>Sphingosinicellaceae</taxon>
        <taxon>Glacieibacterium</taxon>
    </lineage>
</organism>
<protein>
    <submittedName>
        <fullName evidence="1">PEP-CTERM sorting domain-containing protein</fullName>
    </submittedName>
</protein>
<dbReference type="AlphaFoldDB" id="A0A4Y9ETH1"/>
<evidence type="ECO:0000313" key="1">
    <source>
        <dbReference type="EMBL" id="TFU06620.1"/>
    </source>
</evidence>
<dbReference type="OrthoDB" id="8775303at2"/>
<proteinExistence type="predicted"/>
<evidence type="ECO:0000313" key="2">
    <source>
        <dbReference type="Proteomes" id="UP000297737"/>
    </source>
</evidence>
<reference evidence="1 2" key="1">
    <citation type="submission" date="2019-02" db="EMBL/GenBank/DDBJ databases">
        <title>Polymorphobacter sp. isolated from the lake at the Tibet of China.</title>
        <authorList>
            <person name="Li A."/>
        </authorList>
    </citation>
    <scope>NUCLEOTIDE SEQUENCE [LARGE SCALE GENOMIC DNA]</scope>
    <source>
        <strain evidence="1 2">DJ1R-1</strain>
    </source>
</reference>
<dbReference type="NCBIfam" id="NF035944">
    <property type="entry name" value="PEPxxWA-CTERM"/>
    <property type="match status" value="1"/>
</dbReference>
<name>A0A4Y9ETH1_9SPHN</name>
<sequence>MPASAVVKIATYTGTFYDGYDTTGVFGTANTGLAGVGYVVTFTYDPSLGIRSTVAGYSDSSRGGVGFGYPGKSPVITSAITVNGTTKLLAGGYLGLVQTSVNGIKHAAEYSYNDGVDYAFKQISIYNYPVGAPTSLDQNFGPVAATGGWGSFAWYQTKVNPGAGPATDSAYADFNYDTVYSVSDLLPSGGVPEPANWALMVAGLGMIGGAMRRRAAIAASA</sequence>
<dbReference type="Proteomes" id="UP000297737">
    <property type="component" value="Unassembled WGS sequence"/>
</dbReference>
<dbReference type="NCBIfam" id="TIGR02595">
    <property type="entry name" value="PEP_CTERM"/>
    <property type="match status" value="1"/>
</dbReference>
<dbReference type="InterPro" id="IPR013424">
    <property type="entry name" value="Ice-binding_C"/>
</dbReference>
<gene>
    <name evidence="1" type="ORF">EUV02_02665</name>
</gene>
<comment type="caution">
    <text evidence="1">The sequence shown here is derived from an EMBL/GenBank/DDBJ whole genome shotgun (WGS) entry which is preliminary data.</text>
</comment>